<feature type="transmembrane region" description="Helical" evidence="1">
    <location>
        <begin position="150"/>
        <end position="178"/>
    </location>
</feature>
<name>A0A9D4LPL9_DREPO</name>
<evidence type="ECO:0000256" key="1">
    <source>
        <dbReference type="SAM" id="Phobius"/>
    </source>
</evidence>
<reference evidence="2" key="2">
    <citation type="submission" date="2020-11" db="EMBL/GenBank/DDBJ databases">
        <authorList>
            <person name="McCartney M.A."/>
            <person name="Auch B."/>
            <person name="Kono T."/>
            <person name="Mallez S."/>
            <person name="Becker A."/>
            <person name="Gohl D.M."/>
            <person name="Silverstein K.A.T."/>
            <person name="Koren S."/>
            <person name="Bechman K.B."/>
            <person name="Herman A."/>
            <person name="Abrahante J.E."/>
            <person name="Garbe J."/>
        </authorList>
    </citation>
    <scope>NUCLEOTIDE SEQUENCE</scope>
    <source>
        <strain evidence="2">Duluth1</strain>
        <tissue evidence="2">Whole animal</tissue>
    </source>
</reference>
<proteinExistence type="predicted"/>
<keyword evidence="1" id="KW-0812">Transmembrane</keyword>
<gene>
    <name evidence="2" type="ORF">DPMN_025610</name>
</gene>
<dbReference type="AlphaFoldDB" id="A0A9D4LPL9"/>
<protein>
    <submittedName>
        <fullName evidence="2">Uncharacterized protein</fullName>
    </submittedName>
</protein>
<evidence type="ECO:0000313" key="3">
    <source>
        <dbReference type="Proteomes" id="UP000828390"/>
    </source>
</evidence>
<dbReference type="EMBL" id="JAIWYP010000002">
    <property type="protein sequence ID" value="KAH3862640.1"/>
    <property type="molecule type" value="Genomic_DNA"/>
</dbReference>
<sequence>MGSLAGAQTVWETVLHRRRLSGSVLHVTDVLGNCLAPSQTVFESLVGSQTVLAPSQTVWESPAGALTVVETVWRRLRLSWSLLLVLRRSWHRLKLSWSLQQVPRQSGRIGHNAYNVFTIAVIFHDVFSAEDIVEFGCVIYASRSTASNCIVLSVTSILSGVASLFLLRNLLAFGFFLAKRTMCLL</sequence>
<organism evidence="2 3">
    <name type="scientific">Dreissena polymorpha</name>
    <name type="common">Zebra mussel</name>
    <name type="synonym">Mytilus polymorpha</name>
    <dbReference type="NCBI Taxonomy" id="45954"/>
    <lineage>
        <taxon>Eukaryota</taxon>
        <taxon>Metazoa</taxon>
        <taxon>Spiralia</taxon>
        <taxon>Lophotrochozoa</taxon>
        <taxon>Mollusca</taxon>
        <taxon>Bivalvia</taxon>
        <taxon>Autobranchia</taxon>
        <taxon>Heteroconchia</taxon>
        <taxon>Euheterodonta</taxon>
        <taxon>Imparidentia</taxon>
        <taxon>Neoheterodontei</taxon>
        <taxon>Myida</taxon>
        <taxon>Dreissenoidea</taxon>
        <taxon>Dreissenidae</taxon>
        <taxon>Dreissena</taxon>
    </lineage>
</organism>
<accession>A0A9D4LPL9</accession>
<comment type="caution">
    <text evidence="2">The sequence shown here is derived from an EMBL/GenBank/DDBJ whole genome shotgun (WGS) entry which is preliminary data.</text>
</comment>
<dbReference type="Proteomes" id="UP000828390">
    <property type="component" value="Unassembled WGS sequence"/>
</dbReference>
<reference evidence="2" key="1">
    <citation type="journal article" date="2019" name="bioRxiv">
        <title>The Genome of the Zebra Mussel, Dreissena polymorpha: A Resource for Invasive Species Research.</title>
        <authorList>
            <person name="McCartney M.A."/>
            <person name="Auch B."/>
            <person name="Kono T."/>
            <person name="Mallez S."/>
            <person name="Zhang Y."/>
            <person name="Obille A."/>
            <person name="Becker A."/>
            <person name="Abrahante J.E."/>
            <person name="Garbe J."/>
            <person name="Badalamenti J.P."/>
            <person name="Herman A."/>
            <person name="Mangelson H."/>
            <person name="Liachko I."/>
            <person name="Sullivan S."/>
            <person name="Sone E.D."/>
            <person name="Koren S."/>
            <person name="Silverstein K.A.T."/>
            <person name="Beckman K.B."/>
            <person name="Gohl D.M."/>
        </authorList>
    </citation>
    <scope>NUCLEOTIDE SEQUENCE</scope>
    <source>
        <strain evidence="2">Duluth1</strain>
        <tissue evidence="2">Whole animal</tissue>
    </source>
</reference>
<evidence type="ECO:0000313" key="2">
    <source>
        <dbReference type="EMBL" id="KAH3862640.1"/>
    </source>
</evidence>
<keyword evidence="1" id="KW-0472">Membrane</keyword>
<keyword evidence="3" id="KW-1185">Reference proteome</keyword>
<keyword evidence="1" id="KW-1133">Transmembrane helix</keyword>